<comment type="caution">
    <text evidence="3">The sequence shown here is derived from an EMBL/GenBank/DDBJ whole genome shotgun (WGS) entry which is preliminary data.</text>
</comment>
<dbReference type="PANTHER" id="PTHR30272:SF1">
    <property type="entry name" value="3-HYDROXYACYL-[ACYL-CARRIER-PROTEIN] DEHYDRATASE"/>
    <property type="match status" value="1"/>
</dbReference>
<dbReference type="PANTHER" id="PTHR30272">
    <property type="entry name" value="3-HYDROXYACYL-[ACYL-CARRIER-PROTEIN] DEHYDRATASE"/>
    <property type="match status" value="1"/>
</dbReference>
<dbReference type="EMBL" id="JBIXLL010000001">
    <property type="protein sequence ID" value="MFJ5427985.1"/>
    <property type="molecule type" value="Genomic_DNA"/>
</dbReference>
<evidence type="ECO:0000313" key="4">
    <source>
        <dbReference type="Proteomes" id="UP000189286"/>
    </source>
</evidence>
<dbReference type="SUPFAM" id="SSF54637">
    <property type="entry name" value="Thioesterase/thiol ester dehydrase-isomerase"/>
    <property type="match status" value="1"/>
</dbReference>
<dbReference type="Proteomes" id="UP000189286">
    <property type="component" value="Unassembled WGS sequence"/>
</dbReference>
<name>A0A1V2QZ38_9GAMM</name>
<dbReference type="EMBL" id="MPUJ01000021">
    <property type="protein sequence ID" value="ONK01702.1"/>
    <property type="molecule type" value="Genomic_DNA"/>
</dbReference>
<dbReference type="RefSeq" id="WP_039359804.1">
    <property type="nucleotide sequence ID" value="NZ_JBEHFJ010000018.1"/>
</dbReference>
<evidence type="ECO:0000313" key="5">
    <source>
        <dbReference type="Proteomes" id="UP001617689"/>
    </source>
</evidence>
<accession>A0A1V2QZ38</accession>
<dbReference type="OrthoDB" id="9772788at2"/>
<evidence type="ECO:0000256" key="1">
    <source>
        <dbReference type="ARBA" id="ARBA00023239"/>
    </source>
</evidence>
<dbReference type="InterPro" id="IPR013114">
    <property type="entry name" value="FabA_FabZ"/>
</dbReference>
<dbReference type="Proteomes" id="UP001617689">
    <property type="component" value="Unassembled WGS sequence"/>
</dbReference>
<dbReference type="AlphaFoldDB" id="A0A1V2QZ38"/>
<evidence type="ECO:0000313" key="3">
    <source>
        <dbReference type="EMBL" id="ONK01702.1"/>
    </source>
</evidence>
<organism evidence="3 4">
    <name type="scientific">Pectobacterium actinidiae</name>
    <dbReference type="NCBI Taxonomy" id="1507808"/>
    <lineage>
        <taxon>Bacteria</taxon>
        <taxon>Pseudomonadati</taxon>
        <taxon>Pseudomonadota</taxon>
        <taxon>Gammaproteobacteria</taxon>
        <taxon>Enterobacterales</taxon>
        <taxon>Pectobacteriaceae</taxon>
        <taxon>Pectobacterium</taxon>
    </lineage>
</organism>
<dbReference type="EC" id="4.2.1.-" evidence="2"/>
<protein>
    <submittedName>
        <fullName evidence="2">3-hydroxyacyl-ACP dehydratase FabZ family protein</fullName>
        <ecNumber evidence="2">4.2.1.-</ecNumber>
    </submittedName>
    <submittedName>
        <fullName evidence="3">Beta-hydroxyacyl-ACP dehydratase</fullName>
    </submittedName>
</protein>
<keyword evidence="5" id="KW-1185">Reference proteome</keyword>
<reference evidence="3" key="1">
    <citation type="submission" date="2016-11" db="EMBL/GenBank/DDBJ databases">
        <authorList>
            <person name="Jaros S."/>
            <person name="Januszkiewicz K."/>
            <person name="Wedrychowicz H."/>
        </authorList>
    </citation>
    <scope>NUCLEOTIDE SEQUENCE [LARGE SCALE GENOMIC DNA]</scope>
    <source>
        <strain evidence="3">ICMP 9972</strain>
    </source>
</reference>
<dbReference type="CDD" id="cd01288">
    <property type="entry name" value="FabZ"/>
    <property type="match status" value="1"/>
</dbReference>
<evidence type="ECO:0000313" key="2">
    <source>
        <dbReference type="EMBL" id="MFJ5427985.1"/>
    </source>
</evidence>
<sequence length="157" mass="17792">MSESSILRNLSPVEIQKYQQNRYPCFFLDLIEEAIPGESAKGFKNFTYNEWFFPAHFEDEPVVPGFIQIETLTQVFLMTFLTIPENKGKKTGFLSVKNADFKKKIIPGNRLDIIAELNSYRRGIASGKATGFVHGELACQIELVVAVPDTLNKFLPK</sequence>
<reference evidence="4" key="2">
    <citation type="submission" date="2016-11" db="EMBL/GenBank/DDBJ databases">
        <authorList>
            <person name="Panda P."/>
            <person name="Visnovsky S."/>
            <person name="Pitman A."/>
        </authorList>
    </citation>
    <scope>NUCLEOTIDE SEQUENCE [LARGE SCALE GENOMIC DNA]</scope>
    <source>
        <strain evidence="4">ICMP 9972</strain>
    </source>
</reference>
<gene>
    <name evidence="2" type="ORF">ACIPUP_02300</name>
    <name evidence="3" type="ORF">BSK71_19740</name>
</gene>
<keyword evidence="1 2" id="KW-0456">Lyase</keyword>
<dbReference type="Pfam" id="PF07977">
    <property type="entry name" value="FabA"/>
    <property type="match status" value="1"/>
</dbReference>
<reference evidence="2 5" key="3">
    <citation type="submission" date="2024-10" db="EMBL/GenBank/DDBJ databases">
        <authorList>
            <person name="Lu C.-H."/>
        </authorList>
    </citation>
    <scope>NUCLEOTIDE SEQUENCE [LARGE SCALE GENOMIC DNA]</scope>
    <source>
        <strain evidence="2 5">22ZTDG03-2</strain>
    </source>
</reference>
<dbReference type="Gene3D" id="3.10.129.10">
    <property type="entry name" value="Hotdog Thioesterase"/>
    <property type="match status" value="1"/>
</dbReference>
<proteinExistence type="predicted"/>
<dbReference type="InterPro" id="IPR029069">
    <property type="entry name" value="HotDog_dom_sf"/>
</dbReference>
<dbReference type="GO" id="GO:0016829">
    <property type="term" value="F:lyase activity"/>
    <property type="evidence" value="ECO:0007669"/>
    <property type="project" value="UniProtKB-KW"/>
</dbReference>